<keyword evidence="1" id="KW-0472">Membrane</keyword>
<protein>
    <submittedName>
        <fullName evidence="2">Uncharacterized protein</fullName>
    </submittedName>
</protein>
<dbReference type="STRING" id="525640.SAMN04487971_11213"/>
<organism evidence="2 3">
    <name type="scientific">Paracoccus chinensis</name>
    <dbReference type="NCBI Taxonomy" id="525640"/>
    <lineage>
        <taxon>Bacteria</taxon>
        <taxon>Pseudomonadati</taxon>
        <taxon>Pseudomonadota</taxon>
        <taxon>Alphaproteobacteria</taxon>
        <taxon>Rhodobacterales</taxon>
        <taxon>Paracoccaceae</taxon>
        <taxon>Paracoccus</taxon>
    </lineage>
</organism>
<dbReference type="Proteomes" id="UP000199555">
    <property type="component" value="Unassembled WGS sequence"/>
</dbReference>
<gene>
    <name evidence="2" type="ORF">SAMN04487971_11213</name>
</gene>
<keyword evidence="1" id="KW-0812">Transmembrane</keyword>
<dbReference type="OrthoDB" id="9993473at2"/>
<accession>A0A1G9KMX6</accession>
<keyword evidence="1" id="KW-1133">Transmembrane helix</keyword>
<keyword evidence="3" id="KW-1185">Reference proteome</keyword>
<dbReference type="AlphaFoldDB" id="A0A1G9KMX6"/>
<dbReference type="RefSeq" id="WP_090756638.1">
    <property type="nucleotide sequence ID" value="NZ_FNGE01000012.1"/>
</dbReference>
<feature type="transmembrane region" description="Helical" evidence="1">
    <location>
        <begin position="45"/>
        <end position="64"/>
    </location>
</feature>
<evidence type="ECO:0000256" key="1">
    <source>
        <dbReference type="SAM" id="Phobius"/>
    </source>
</evidence>
<proteinExistence type="predicted"/>
<sequence length="82" mass="8626">MTRYAFVIAGMLFALIGAVQVWEGIPGYYSSRGIGDLQADANEILLGIAWLIGGLACGVFALAFTPPPPAARPAVPPDPWQP</sequence>
<name>A0A1G9KMX6_9RHOB</name>
<reference evidence="3" key="1">
    <citation type="submission" date="2016-10" db="EMBL/GenBank/DDBJ databases">
        <authorList>
            <person name="Varghese N."/>
            <person name="Submissions S."/>
        </authorList>
    </citation>
    <scope>NUCLEOTIDE SEQUENCE [LARGE SCALE GENOMIC DNA]</scope>
    <source>
        <strain evidence="3">CGMCC 1.7655</strain>
    </source>
</reference>
<evidence type="ECO:0000313" key="2">
    <source>
        <dbReference type="EMBL" id="SDL50807.1"/>
    </source>
</evidence>
<evidence type="ECO:0000313" key="3">
    <source>
        <dbReference type="Proteomes" id="UP000199555"/>
    </source>
</evidence>
<dbReference type="EMBL" id="FNGE01000012">
    <property type="protein sequence ID" value="SDL50807.1"/>
    <property type="molecule type" value="Genomic_DNA"/>
</dbReference>